<evidence type="ECO:0000256" key="8">
    <source>
        <dbReference type="ARBA" id="ARBA00025705"/>
    </source>
</evidence>
<dbReference type="InterPro" id="IPR003043">
    <property type="entry name" value="Uropor_MeTrfase_CS"/>
</dbReference>
<dbReference type="Gene3D" id="3.30.950.10">
    <property type="entry name" value="Methyltransferase, Cobalt-precorrin-4 Transmethylase, Domain 2"/>
    <property type="match status" value="1"/>
</dbReference>
<dbReference type="PANTHER" id="PTHR45790">
    <property type="entry name" value="SIROHEME SYNTHASE-RELATED"/>
    <property type="match status" value="1"/>
</dbReference>
<dbReference type="InterPro" id="IPR050161">
    <property type="entry name" value="Siro_Cobalamin_biosynth"/>
</dbReference>
<dbReference type="EMBL" id="JBHRSQ010000007">
    <property type="protein sequence ID" value="MFC2991345.1"/>
    <property type="molecule type" value="Genomic_DNA"/>
</dbReference>
<dbReference type="InterPro" id="IPR014777">
    <property type="entry name" value="4pyrrole_Mease_sub1"/>
</dbReference>
<keyword evidence="7" id="KW-0627">Porphyrin biosynthesis</keyword>
<dbReference type="NCBIfam" id="TIGR01469">
    <property type="entry name" value="cobA_cysG_Cterm"/>
    <property type="match status" value="1"/>
</dbReference>
<comment type="caution">
    <text evidence="11">The sequence shown here is derived from an EMBL/GenBank/DDBJ whole genome shotgun (WGS) entry which is preliminary data.</text>
</comment>
<dbReference type="PANTHER" id="PTHR45790:SF3">
    <property type="entry name" value="S-ADENOSYL-L-METHIONINE-DEPENDENT UROPORPHYRINOGEN III METHYLTRANSFERASE, CHLOROPLASTIC"/>
    <property type="match status" value="1"/>
</dbReference>
<dbReference type="NCBIfam" id="NF004790">
    <property type="entry name" value="PRK06136.1"/>
    <property type="match status" value="1"/>
</dbReference>
<dbReference type="InterPro" id="IPR000878">
    <property type="entry name" value="4pyrrol_Mease"/>
</dbReference>
<dbReference type="GO" id="GO:0004851">
    <property type="term" value="F:uroporphyrin-III C-methyltransferase activity"/>
    <property type="evidence" value="ECO:0007669"/>
    <property type="project" value="UniProtKB-EC"/>
</dbReference>
<dbReference type="Pfam" id="PF00590">
    <property type="entry name" value="TP_methylase"/>
    <property type="match status" value="1"/>
</dbReference>
<evidence type="ECO:0000259" key="10">
    <source>
        <dbReference type="Pfam" id="PF00590"/>
    </source>
</evidence>
<dbReference type="InterPro" id="IPR006366">
    <property type="entry name" value="CobA/CysG_C"/>
</dbReference>
<evidence type="ECO:0000256" key="7">
    <source>
        <dbReference type="ARBA" id="ARBA00023244"/>
    </source>
</evidence>
<comment type="pathway">
    <text evidence="1">Cofactor biosynthesis; adenosylcobalamin biosynthesis.</text>
</comment>
<dbReference type="SUPFAM" id="SSF53790">
    <property type="entry name" value="Tetrapyrrole methylase"/>
    <property type="match status" value="1"/>
</dbReference>
<reference evidence="12" key="1">
    <citation type="journal article" date="2019" name="Int. J. Syst. Evol. Microbiol.">
        <title>The Global Catalogue of Microorganisms (GCM) 10K type strain sequencing project: providing services to taxonomists for standard genome sequencing and annotation.</title>
        <authorList>
            <consortium name="The Broad Institute Genomics Platform"/>
            <consortium name="The Broad Institute Genome Sequencing Center for Infectious Disease"/>
            <person name="Wu L."/>
            <person name="Ma J."/>
        </authorList>
    </citation>
    <scope>NUCLEOTIDE SEQUENCE [LARGE SCALE GENOMIC DNA]</scope>
    <source>
        <strain evidence="12">KCTC 52660</strain>
    </source>
</reference>
<evidence type="ECO:0000313" key="12">
    <source>
        <dbReference type="Proteomes" id="UP001595386"/>
    </source>
</evidence>
<dbReference type="PROSITE" id="PS00840">
    <property type="entry name" value="SUMT_2"/>
    <property type="match status" value="1"/>
</dbReference>
<comment type="similarity">
    <text evidence="2 9">Belongs to the precorrin methyltransferase family.</text>
</comment>
<keyword evidence="12" id="KW-1185">Reference proteome</keyword>
<dbReference type="InterPro" id="IPR035996">
    <property type="entry name" value="4pyrrol_Methylase_sf"/>
</dbReference>
<name>A0ABV7B4U6_9GAMM</name>
<feature type="domain" description="Tetrapyrrole methylase" evidence="10">
    <location>
        <begin position="52"/>
        <end position="262"/>
    </location>
</feature>
<accession>A0ABV7B4U6</accession>
<organism evidence="11 12">
    <name type="scientific">Halomonas tibetensis</name>
    <dbReference type="NCBI Taxonomy" id="2259590"/>
    <lineage>
        <taxon>Bacteria</taxon>
        <taxon>Pseudomonadati</taxon>
        <taxon>Pseudomonadota</taxon>
        <taxon>Gammaproteobacteria</taxon>
        <taxon>Oceanospirillales</taxon>
        <taxon>Halomonadaceae</taxon>
        <taxon>Halomonas</taxon>
    </lineage>
</organism>
<dbReference type="GO" id="GO:0032259">
    <property type="term" value="P:methylation"/>
    <property type="evidence" value="ECO:0007669"/>
    <property type="project" value="UniProtKB-KW"/>
</dbReference>
<keyword evidence="4 9" id="KW-0489">Methyltransferase</keyword>
<evidence type="ECO:0000313" key="11">
    <source>
        <dbReference type="EMBL" id="MFC2991345.1"/>
    </source>
</evidence>
<keyword evidence="5 9" id="KW-0808">Transferase</keyword>
<evidence type="ECO:0000256" key="9">
    <source>
        <dbReference type="RuleBase" id="RU003960"/>
    </source>
</evidence>
<protein>
    <recommendedName>
        <fullName evidence="3">uroporphyrinogen-III C-methyltransferase</fullName>
        <ecNumber evidence="3">2.1.1.107</ecNumber>
    </recommendedName>
</protein>
<evidence type="ECO:0000256" key="3">
    <source>
        <dbReference type="ARBA" id="ARBA00012162"/>
    </source>
</evidence>
<evidence type="ECO:0000256" key="5">
    <source>
        <dbReference type="ARBA" id="ARBA00022679"/>
    </source>
</evidence>
<evidence type="ECO:0000256" key="1">
    <source>
        <dbReference type="ARBA" id="ARBA00004953"/>
    </source>
</evidence>
<evidence type="ECO:0000256" key="4">
    <source>
        <dbReference type="ARBA" id="ARBA00022603"/>
    </source>
</evidence>
<evidence type="ECO:0000256" key="6">
    <source>
        <dbReference type="ARBA" id="ARBA00022691"/>
    </source>
</evidence>
<comment type="pathway">
    <text evidence="8">Porphyrin-containing compound metabolism; siroheme biosynthesis; precorrin-2 from uroporphyrinogen III: step 1/1.</text>
</comment>
<dbReference type="CDD" id="cd11642">
    <property type="entry name" value="SUMT"/>
    <property type="match status" value="1"/>
</dbReference>
<proteinExistence type="inferred from homology"/>
<keyword evidence="6" id="KW-0949">S-adenosyl-L-methionine</keyword>
<sequence length="312" mass="32518">MSAPSRPLNRKWPDALVRLSQGVARSLATLGGDSRAEAKPTLTLRGECRPGKVYLVGAGSGAVDLLTLKAARLLMQAGAVIYDRLVGDEVLALIPPGCERYDVGKARGHHSVPQPEIGALMCRLAAEGKSVVRLKGGDPGVFGRMGEELAALAQAGVPAEIVPGITAASAAAASMGIPLTDRGHAQQLRFITAQHCREDGAPDWVSLARRDETLVFYMGLSRVAAICAGLRGAGMPGDWPILLVANASKPEQQSLVGCLADMPQQLADQPLPSPCLIVVGSVVHMVETSPAVQRVAGVDGDPPGGLTRRQRG</sequence>
<dbReference type="Gene3D" id="3.40.1010.10">
    <property type="entry name" value="Cobalt-precorrin-4 Transmethylase, Domain 1"/>
    <property type="match status" value="1"/>
</dbReference>
<dbReference type="RefSeq" id="WP_379755432.1">
    <property type="nucleotide sequence ID" value="NZ_JBHRSQ010000007.1"/>
</dbReference>
<evidence type="ECO:0000256" key="2">
    <source>
        <dbReference type="ARBA" id="ARBA00005879"/>
    </source>
</evidence>
<dbReference type="EC" id="2.1.1.107" evidence="3"/>
<gene>
    <name evidence="11" type="primary">cobA</name>
    <name evidence="11" type="ORF">ACFODV_04810</name>
</gene>
<dbReference type="InterPro" id="IPR014776">
    <property type="entry name" value="4pyrrole_Mease_sub2"/>
</dbReference>
<dbReference type="Proteomes" id="UP001595386">
    <property type="component" value="Unassembled WGS sequence"/>
</dbReference>